<protein>
    <recommendedName>
        <fullName evidence="8">Probable cytosol aminopeptidase</fullName>
        <ecNumber evidence="8">3.4.11.1</ecNumber>
    </recommendedName>
    <alternativeName>
        <fullName evidence="8">Leucine aminopeptidase</fullName>
        <shortName evidence="8">LAP</shortName>
        <ecNumber evidence="8">3.4.11.10</ecNumber>
    </alternativeName>
    <alternativeName>
        <fullName evidence="8">Leucyl aminopeptidase</fullName>
    </alternativeName>
</protein>
<dbReference type="InterPro" id="IPR000819">
    <property type="entry name" value="Peptidase_M17_C"/>
</dbReference>
<evidence type="ECO:0000256" key="7">
    <source>
        <dbReference type="ARBA" id="ARBA00049972"/>
    </source>
</evidence>
<dbReference type="GO" id="GO:0005737">
    <property type="term" value="C:cytoplasm"/>
    <property type="evidence" value="ECO:0007669"/>
    <property type="project" value="UniProtKB-SubCell"/>
</dbReference>
<dbReference type="NCBIfam" id="NF002074">
    <property type="entry name" value="PRK00913.1-4"/>
    <property type="match status" value="1"/>
</dbReference>
<dbReference type="SUPFAM" id="SSF53187">
    <property type="entry name" value="Zn-dependent exopeptidases"/>
    <property type="match status" value="1"/>
</dbReference>
<feature type="binding site" evidence="8">
    <location>
        <position position="298"/>
    </location>
    <ligand>
        <name>Mn(2+)</name>
        <dbReference type="ChEBI" id="CHEBI:29035"/>
        <label>2</label>
    </ligand>
</feature>
<dbReference type="Gene3D" id="3.40.220.10">
    <property type="entry name" value="Leucine Aminopeptidase, subunit E, domain 1"/>
    <property type="match status" value="1"/>
</dbReference>
<keyword evidence="8" id="KW-0464">Manganese</keyword>
<dbReference type="InterPro" id="IPR008283">
    <property type="entry name" value="Peptidase_M17_N"/>
</dbReference>
<keyword evidence="8" id="KW-0963">Cytoplasm</keyword>
<dbReference type="NCBIfam" id="NF002073">
    <property type="entry name" value="PRK00913.1-2"/>
    <property type="match status" value="1"/>
</dbReference>
<evidence type="ECO:0000256" key="2">
    <source>
        <dbReference type="ARBA" id="ARBA00000967"/>
    </source>
</evidence>
<dbReference type="EC" id="3.4.11.10" evidence="8"/>
<dbReference type="SUPFAM" id="SSF52949">
    <property type="entry name" value="Macro domain-like"/>
    <property type="match status" value="1"/>
</dbReference>
<feature type="binding site" evidence="8">
    <location>
        <position position="359"/>
    </location>
    <ligand>
        <name>Mn(2+)</name>
        <dbReference type="ChEBI" id="CHEBI:29035"/>
        <label>2</label>
    </ligand>
</feature>
<dbReference type="NCBIfam" id="NF002083">
    <property type="entry name" value="PRK00913.3-5"/>
    <property type="match status" value="1"/>
</dbReference>
<feature type="domain" description="Cytosol aminopeptidase" evidence="9">
    <location>
        <begin position="355"/>
        <end position="362"/>
    </location>
</feature>
<comment type="similarity">
    <text evidence="3 8">Belongs to the peptidase M17 family.</text>
</comment>
<dbReference type="PANTHER" id="PTHR11963:SF23">
    <property type="entry name" value="CYTOSOL AMINOPEPTIDASE"/>
    <property type="match status" value="1"/>
</dbReference>
<dbReference type="PANTHER" id="PTHR11963">
    <property type="entry name" value="LEUCINE AMINOPEPTIDASE-RELATED"/>
    <property type="match status" value="1"/>
</dbReference>
<keyword evidence="6 8" id="KW-0378">Hydrolase</keyword>
<keyword evidence="4 8" id="KW-0031">Aminopeptidase</keyword>
<evidence type="ECO:0000256" key="4">
    <source>
        <dbReference type="ARBA" id="ARBA00022438"/>
    </source>
</evidence>
<dbReference type="CDD" id="cd00433">
    <property type="entry name" value="Peptidase_M17"/>
    <property type="match status" value="1"/>
</dbReference>
<dbReference type="GO" id="GO:0030145">
    <property type="term" value="F:manganese ion binding"/>
    <property type="evidence" value="ECO:0007669"/>
    <property type="project" value="UniProtKB-UniRule"/>
</dbReference>
<evidence type="ECO:0000256" key="6">
    <source>
        <dbReference type="ARBA" id="ARBA00022801"/>
    </source>
</evidence>
<dbReference type="OrthoDB" id="9809354at2"/>
<dbReference type="EMBL" id="QOCW01000001">
    <property type="protein sequence ID" value="RBW71309.1"/>
    <property type="molecule type" value="Genomic_DNA"/>
</dbReference>
<comment type="cofactor">
    <cofactor evidence="8">
        <name>Mn(2+)</name>
        <dbReference type="ChEBI" id="CHEBI:29035"/>
    </cofactor>
    <text evidence="8">Binds 2 manganese ions per subunit.</text>
</comment>
<accession>A0A366Y2S8</accession>
<comment type="catalytic activity">
    <reaction evidence="2 8">
        <text>Release of an N-terminal amino acid, preferentially leucine, but not glutamic or aspartic acids.</text>
        <dbReference type="EC" id="3.4.11.10"/>
    </reaction>
</comment>
<feature type="binding site" evidence="8">
    <location>
        <position position="357"/>
    </location>
    <ligand>
        <name>Mn(2+)</name>
        <dbReference type="ChEBI" id="CHEBI:29035"/>
        <label>1</label>
    </ligand>
</feature>
<feature type="binding site" evidence="8">
    <location>
        <position position="280"/>
    </location>
    <ligand>
        <name>Mn(2+)</name>
        <dbReference type="ChEBI" id="CHEBI:29035"/>
        <label>1</label>
    </ligand>
</feature>
<gene>
    <name evidence="8" type="primary">pepA</name>
    <name evidence="10" type="ORF">DS031_00730</name>
</gene>
<dbReference type="PRINTS" id="PR00481">
    <property type="entry name" value="LAMNOPPTDASE"/>
</dbReference>
<proteinExistence type="inferred from homology"/>
<evidence type="ECO:0000256" key="5">
    <source>
        <dbReference type="ARBA" id="ARBA00022670"/>
    </source>
</evidence>
<dbReference type="Pfam" id="PF00883">
    <property type="entry name" value="Peptidase_M17"/>
    <property type="match status" value="1"/>
</dbReference>
<dbReference type="GO" id="GO:0070006">
    <property type="term" value="F:metalloaminopeptidase activity"/>
    <property type="evidence" value="ECO:0007669"/>
    <property type="project" value="InterPro"/>
</dbReference>
<evidence type="ECO:0000256" key="8">
    <source>
        <dbReference type="HAMAP-Rule" id="MF_00181"/>
    </source>
</evidence>
<feature type="active site" evidence="8">
    <location>
        <position position="361"/>
    </location>
</feature>
<sequence length="507" mass="55642">MKREIEVFELFTIKESIEWSLKTEALVIGLYQDQKKLSGVAEEIDALLDGYVTEYLRDGEVRAEFKTVSKVHTLGKIGAKRIYFVGLGKKQQLTAERISQVFGKLTKVLYNDEIEEMSLLFDSFQENHLNRTKHLSKAIAESILLASYRFADYKEKDNRLIKKLEQVTIYSKQNKEDLKQGLKKGAAYGEGTNFARTLVNIPANLLTPTDLADYAQEIAEKYEMEIEILEKEEMEKLGMGALLAVNQGTDQPPKMIVLKYQGRKEWNQVVSFVGKGVTYDSGGLSIKTREGMIDMKSDMGGAAAVLGAMDVIGKLKPEINLLAVIPTAENLINGSALKPGDVITSLSGKTIEVLNTDAEGRLILADGITYAKQLGANYLVDVATLTGAAVIALGESTTGALTNNKEWYEKVEKSAEVAGEYMWLLPSFDFYKKMVKSSSIADLNNSPGRPAGAITAGLFLGEFAGVTPWVHLDIAGPSYTKRSSDLNPKGGTGVMVRTLAELALTFS</sequence>
<dbReference type="Proteomes" id="UP000253314">
    <property type="component" value="Unassembled WGS sequence"/>
</dbReference>
<dbReference type="InterPro" id="IPR043472">
    <property type="entry name" value="Macro_dom-like"/>
</dbReference>
<feature type="binding site" evidence="8">
    <location>
        <position position="275"/>
    </location>
    <ligand>
        <name>Mn(2+)</name>
        <dbReference type="ChEBI" id="CHEBI:29035"/>
        <label>2</label>
    </ligand>
</feature>
<dbReference type="InterPro" id="IPR023042">
    <property type="entry name" value="Peptidase_M17_leu_NH2_pept"/>
</dbReference>
<comment type="subcellular location">
    <subcellularLocation>
        <location evidence="8">Cytoplasm</location>
    </subcellularLocation>
</comment>
<comment type="catalytic activity">
    <reaction evidence="1 8">
        <text>Release of an N-terminal amino acid, Xaa-|-Yaa-, in which Xaa is preferably Leu, but may be other amino acids including Pro although not Arg or Lys, and Yaa may be Pro. Amino acid amides and methyl esters are also readily hydrolyzed, but rates on arylamides are exceedingly low.</text>
        <dbReference type="EC" id="3.4.11.1"/>
    </reaction>
</comment>
<evidence type="ECO:0000259" key="9">
    <source>
        <dbReference type="PROSITE" id="PS00631"/>
    </source>
</evidence>
<dbReference type="Pfam" id="PF02789">
    <property type="entry name" value="Peptidase_M17_N"/>
    <property type="match status" value="1"/>
</dbReference>
<dbReference type="GO" id="GO:0006508">
    <property type="term" value="P:proteolysis"/>
    <property type="evidence" value="ECO:0007669"/>
    <property type="project" value="UniProtKB-KW"/>
</dbReference>
<feature type="binding site" evidence="8">
    <location>
        <position position="359"/>
    </location>
    <ligand>
        <name>Mn(2+)</name>
        <dbReference type="ChEBI" id="CHEBI:29035"/>
        <label>1</label>
    </ligand>
</feature>
<comment type="caution">
    <text evidence="10">The sequence shown here is derived from an EMBL/GenBank/DDBJ whole genome shotgun (WGS) entry which is preliminary data.</text>
</comment>
<evidence type="ECO:0000313" key="10">
    <source>
        <dbReference type="EMBL" id="RBW71309.1"/>
    </source>
</evidence>
<name>A0A366Y2S8_9BACI</name>
<organism evidence="10 11">
    <name type="scientific">Bacillus taeanensis</name>
    <dbReference type="NCBI Taxonomy" id="273032"/>
    <lineage>
        <taxon>Bacteria</taxon>
        <taxon>Bacillati</taxon>
        <taxon>Bacillota</taxon>
        <taxon>Bacilli</taxon>
        <taxon>Bacillales</taxon>
        <taxon>Bacillaceae</taxon>
        <taxon>Bacillus</taxon>
    </lineage>
</organism>
<feature type="binding site" evidence="8">
    <location>
        <position position="280"/>
    </location>
    <ligand>
        <name>Mn(2+)</name>
        <dbReference type="ChEBI" id="CHEBI:29035"/>
        <label>2</label>
    </ligand>
</feature>
<evidence type="ECO:0000256" key="1">
    <source>
        <dbReference type="ARBA" id="ARBA00000135"/>
    </source>
</evidence>
<dbReference type="PROSITE" id="PS00631">
    <property type="entry name" value="CYTOSOL_AP"/>
    <property type="match status" value="1"/>
</dbReference>
<dbReference type="InterPro" id="IPR011356">
    <property type="entry name" value="Leucine_aapep/pepB"/>
</dbReference>
<evidence type="ECO:0000313" key="11">
    <source>
        <dbReference type="Proteomes" id="UP000253314"/>
    </source>
</evidence>
<evidence type="ECO:0000256" key="3">
    <source>
        <dbReference type="ARBA" id="ARBA00009528"/>
    </source>
</evidence>
<keyword evidence="5 8" id="KW-0645">Protease</keyword>
<dbReference type="Gene3D" id="3.40.630.10">
    <property type="entry name" value="Zn peptidases"/>
    <property type="match status" value="1"/>
</dbReference>
<reference evidence="10 11" key="1">
    <citation type="submission" date="2018-07" db="EMBL/GenBank/DDBJ databases">
        <title>Lottiidibacillus patelloidae gen. nov., sp. nov., isolated from the intestinal tract of a marine limpet and the reclassification of B. taeanensis BH030017T, B. algicola KMM 3737T and B. hwajinpoensis SW-72T as genus Lottiidibacillus.</title>
        <authorList>
            <person name="Liu R."/>
            <person name="Huang Z."/>
        </authorList>
    </citation>
    <scope>NUCLEOTIDE SEQUENCE [LARGE SCALE GENOMIC DNA]</scope>
    <source>
        <strain evidence="10 11">BH030017</strain>
    </source>
</reference>
<keyword evidence="11" id="KW-1185">Reference proteome</keyword>
<dbReference type="HAMAP" id="MF_00181">
    <property type="entry name" value="Cytosol_peptidase_M17"/>
    <property type="match status" value="1"/>
</dbReference>
<keyword evidence="8" id="KW-0479">Metal-binding</keyword>
<dbReference type="EC" id="3.4.11.1" evidence="8"/>
<dbReference type="AlphaFoldDB" id="A0A366Y2S8"/>
<comment type="function">
    <text evidence="7 8">Presumably involved in the processing and regular turnover of intracellular proteins. Catalyzes the removal of unsubstituted N-terminal amino acids from various peptides.</text>
</comment>
<feature type="active site" evidence="8">
    <location>
        <position position="287"/>
    </location>
</feature>